<keyword evidence="1" id="KW-1133">Transmembrane helix</keyword>
<keyword evidence="1" id="KW-0472">Membrane</keyword>
<organism evidence="2 3">
    <name type="scientific">Velamenicoccus archaeovorus</name>
    <dbReference type="NCBI Taxonomy" id="1930593"/>
    <lineage>
        <taxon>Bacteria</taxon>
        <taxon>Pseudomonadati</taxon>
        <taxon>Candidatus Omnitrophota</taxon>
        <taxon>Candidatus Velamenicoccus</taxon>
    </lineage>
</organism>
<evidence type="ECO:0000313" key="3">
    <source>
        <dbReference type="Proteomes" id="UP000287243"/>
    </source>
</evidence>
<keyword evidence="3" id="KW-1185">Reference proteome</keyword>
<dbReference type="Proteomes" id="UP000287243">
    <property type="component" value="Chromosome"/>
</dbReference>
<evidence type="ECO:0000256" key="1">
    <source>
        <dbReference type="SAM" id="Phobius"/>
    </source>
</evidence>
<proteinExistence type="predicted"/>
<name>A0A410P638_VELA1</name>
<reference evidence="2 3" key="1">
    <citation type="submission" date="2017-01" db="EMBL/GenBank/DDBJ databases">
        <title>First insights into the biology of 'candidatus Vampirococcus archaeovorus'.</title>
        <authorList>
            <person name="Kizina J."/>
            <person name="Jordan S."/>
            <person name="Stueber K."/>
            <person name="Reinhardt R."/>
            <person name="Harder J."/>
        </authorList>
    </citation>
    <scope>NUCLEOTIDE SEQUENCE [LARGE SCALE GENOMIC DNA]</scope>
    <source>
        <strain evidence="2 3">LiM</strain>
    </source>
</reference>
<dbReference type="AlphaFoldDB" id="A0A410P638"/>
<evidence type="ECO:0000313" key="2">
    <source>
        <dbReference type="EMBL" id="QAT17562.1"/>
    </source>
</evidence>
<dbReference type="EMBL" id="CP019384">
    <property type="protein sequence ID" value="QAT17562.1"/>
    <property type="molecule type" value="Genomic_DNA"/>
</dbReference>
<accession>A0A410P638</accession>
<protein>
    <submittedName>
        <fullName evidence="2">Uncharacterized protein</fullName>
    </submittedName>
</protein>
<sequence>MKIGRVRKYALLIGAILALLFSGLREEWHSLSWFGIHIGYDYHFIVKEKMRIIAAIIVIAYVVIVMAKDD</sequence>
<gene>
    <name evidence="2" type="ORF">BU251_07450</name>
</gene>
<dbReference type="KEGG" id="vai:BU251_07450"/>
<dbReference type="RefSeq" id="WP_128700426.1">
    <property type="nucleotide sequence ID" value="NZ_CP019384.1"/>
</dbReference>
<keyword evidence="1" id="KW-0812">Transmembrane</keyword>
<feature type="transmembrane region" description="Helical" evidence="1">
    <location>
        <begin position="49"/>
        <end position="67"/>
    </location>
</feature>